<protein>
    <recommendedName>
        <fullName evidence="3">CoF synthetase</fullName>
    </recommendedName>
</protein>
<dbReference type="Gene3D" id="3.40.50.12780">
    <property type="entry name" value="N-terminal domain of ligase-like"/>
    <property type="match status" value="1"/>
</dbReference>
<evidence type="ECO:0008006" key="3">
    <source>
        <dbReference type="Google" id="ProtNLM"/>
    </source>
</evidence>
<dbReference type="RefSeq" id="WP_126608704.1">
    <property type="nucleotide sequence ID" value="NZ_AP025144.1"/>
</dbReference>
<comment type="caution">
    <text evidence="1">The sequence shown here is derived from an EMBL/GenBank/DDBJ whole genome shotgun (WGS) entry which is preliminary data.</text>
</comment>
<dbReference type="SUPFAM" id="SSF56801">
    <property type="entry name" value="Acetyl-CoA synthetase-like"/>
    <property type="match status" value="1"/>
</dbReference>
<dbReference type="AlphaFoldDB" id="A0AAV5NWW7"/>
<dbReference type="EMBL" id="BSNX01000067">
    <property type="protein sequence ID" value="GLQ75024.1"/>
    <property type="molecule type" value="Genomic_DNA"/>
</dbReference>
<accession>A0AAV5NWW7</accession>
<name>A0AAV5NWW7_9VIBR</name>
<organism evidence="1 2">
    <name type="scientific">Vibrio penaeicida</name>
    <dbReference type="NCBI Taxonomy" id="104609"/>
    <lineage>
        <taxon>Bacteria</taxon>
        <taxon>Pseudomonadati</taxon>
        <taxon>Pseudomonadota</taxon>
        <taxon>Gammaproteobacteria</taxon>
        <taxon>Vibrionales</taxon>
        <taxon>Vibrionaceae</taxon>
        <taxon>Vibrio</taxon>
    </lineage>
</organism>
<dbReference type="NCBIfam" id="TIGR02304">
    <property type="entry name" value="aden_form_hyp"/>
    <property type="match status" value="1"/>
</dbReference>
<dbReference type="PANTHER" id="PTHR36932">
    <property type="entry name" value="CAPSULAR POLYSACCHARIDE BIOSYNTHESIS PROTEIN"/>
    <property type="match status" value="1"/>
</dbReference>
<keyword evidence="2" id="KW-1185">Reference proteome</keyword>
<dbReference type="InterPro" id="IPR053158">
    <property type="entry name" value="CapK_Type1_Caps_Biosynth"/>
</dbReference>
<dbReference type="PANTHER" id="PTHR36932:SF1">
    <property type="entry name" value="CAPSULAR POLYSACCHARIDE BIOSYNTHESIS PROTEIN"/>
    <property type="match status" value="1"/>
</dbReference>
<reference evidence="2" key="1">
    <citation type="journal article" date="2019" name="Int. J. Syst. Evol. Microbiol.">
        <title>The Global Catalogue of Microorganisms (GCM) 10K type strain sequencing project: providing services to taxonomists for standard genome sequencing and annotation.</title>
        <authorList>
            <consortium name="The Broad Institute Genomics Platform"/>
            <consortium name="The Broad Institute Genome Sequencing Center for Infectious Disease"/>
            <person name="Wu L."/>
            <person name="Ma J."/>
        </authorList>
    </citation>
    <scope>NUCLEOTIDE SEQUENCE [LARGE SCALE GENOMIC DNA]</scope>
    <source>
        <strain evidence="2">NBRC 15640</strain>
    </source>
</reference>
<evidence type="ECO:0000313" key="2">
    <source>
        <dbReference type="Proteomes" id="UP001156690"/>
    </source>
</evidence>
<proteinExistence type="predicted"/>
<gene>
    <name evidence="1" type="ORF">GCM10007932_43860</name>
</gene>
<sequence>MITLLNHFIKARYSRFQSREQVNAWQQQQIQTHLDWVCEHSPLYRGLKGLPLEAFPIINKSFMMENLSRINTRGLDGEELMERALTCESTRQFSESRVGDVTVGLSSGTSGQRGLFLADSKERQMWAGNILGKLLPNVWQKHRVALALRANSPLYTTVNRGPIQFFFADLMKPTHEWMKALDDFQPTLLIGSAQALQLCAEFSGSFGSPAISPQRIISGAEVLTPADKHFIQERFKGELHEVYQCTEGFLACTDNHGQMRWNQDIVHIEKHWLNQERTHYSPIITDFRRRTQPVIRYQLDDIIEAKDDDGVFEPIGSIAGRCGDKLLLTRNQFPAHVLPDLIYRAITLEIAGRVDYRIVQTDLNELTVEALPQWHHKIKAALMGLFNSLQLDDVTIEFGHAPEWTPSNKQRRVVNLYAK</sequence>
<dbReference type="InterPro" id="IPR012685">
    <property type="entry name" value="CHP02304_F390_synth-rel"/>
</dbReference>
<dbReference type="Proteomes" id="UP001156690">
    <property type="component" value="Unassembled WGS sequence"/>
</dbReference>
<evidence type="ECO:0000313" key="1">
    <source>
        <dbReference type="EMBL" id="GLQ75024.1"/>
    </source>
</evidence>
<dbReference type="InterPro" id="IPR042099">
    <property type="entry name" value="ANL_N_sf"/>
</dbReference>